<keyword evidence="1" id="KW-1133">Transmembrane helix</keyword>
<dbReference type="EMBL" id="NCEQ01000008">
    <property type="protein sequence ID" value="OYX56362.1"/>
    <property type="molecule type" value="Genomic_DNA"/>
</dbReference>
<keyword evidence="1" id="KW-0812">Transmembrane</keyword>
<organism evidence="2 3">
    <name type="scientific">Brevundimonas subvibrioides</name>
    <dbReference type="NCBI Taxonomy" id="74313"/>
    <lineage>
        <taxon>Bacteria</taxon>
        <taxon>Pseudomonadati</taxon>
        <taxon>Pseudomonadota</taxon>
        <taxon>Alphaproteobacteria</taxon>
        <taxon>Caulobacterales</taxon>
        <taxon>Caulobacteraceae</taxon>
        <taxon>Brevundimonas</taxon>
    </lineage>
</organism>
<evidence type="ECO:0000256" key="1">
    <source>
        <dbReference type="SAM" id="Phobius"/>
    </source>
</evidence>
<dbReference type="NCBIfam" id="TIGR02532">
    <property type="entry name" value="IV_pilin_GFxxxE"/>
    <property type="match status" value="1"/>
</dbReference>
<evidence type="ECO:0000313" key="3">
    <source>
        <dbReference type="Proteomes" id="UP000216147"/>
    </source>
</evidence>
<protein>
    <recommendedName>
        <fullName evidence="4">Prepilin-type N-terminal cleavage/methylation domain-containing protein</fullName>
    </recommendedName>
</protein>
<dbReference type="PROSITE" id="PS00409">
    <property type="entry name" value="PROKAR_NTER_METHYL"/>
    <property type="match status" value="1"/>
</dbReference>
<reference evidence="2 3" key="1">
    <citation type="submission" date="2017-03" db="EMBL/GenBank/DDBJ databases">
        <title>Lifting the veil on microbial sulfur biogeochemistry in mining wastewaters.</title>
        <authorList>
            <person name="Kantor R.S."/>
            <person name="Colenbrander Nelson T."/>
            <person name="Marshall S."/>
            <person name="Bennett D."/>
            <person name="Apte S."/>
            <person name="Camacho D."/>
            <person name="Thomas B.C."/>
            <person name="Warren L.A."/>
            <person name="Banfield J.F."/>
        </authorList>
    </citation>
    <scope>NUCLEOTIDE SEQUENCE [LARGE SCALE GENOMIC DNA]</scope>
    <source>
        <strain evidence="2">32-68-21</strain>
    </source>
</reference>
<feature type="transmembrane region" description="Helical" evidence="1">
    <location>
        <begin position="12"/>
        <end position="32"/>
    </location>
</feature>
<dbReference type="Pfam" id="PF07963">
    <property type="entry name" value="N_methyl"/>
    <property type="match status" value="1"/>
</dbReference>
<dbReference type="Proteomes" id="UP000216147">
    <property type="component" value="Unassembled WGS sequence"/>
</dbReference>
<proteinExistence type="predicted"/>
<name>A0A258HJ35_9CAUL</name>
<dbReference type="AlphaFoldDB" id="A0A258HJ35"/>
<comment type="caution">
    <text evidence="2">The sequence shown here is derived from an EMBL/GenBank/DDBJ whole genome shotgun (WGS) entry which is preliminary data.</text>
</comment>
<dbReference type="InterPro" id="IPR012902">
    <property type="entry name" value="N_methyl_site"/>
</dbReference>
<gene>
    <name evidence="2" type="ORF">B7Y86_10490</name>
</gene>
<accession>A0A258HJ35</accession>
<keyword evidence="1" id="KW-0472">Membrane</keyword>
<evidence type="ECO:0008006" key="4">
    <source>
        <dbReference type="Google" id="ProtNLM"/>
    </source>
</evidence>
<sequence length="208" mass="21959">MRRWPRTGFSLIEALVVLAIGSMALALIFSIGRSASDNGFRLGRNALTAADNEIAVSDARTAIASLLIRPVAVINDPERQAITGTAISIEGEAVMRRATACAPRGWQGRLRLSIEPVGGRPALFCHAGPRSVRLMLLGPGAAFSYSTDGVLWVSSWTNAPALATGLVTAPPLESATVYLRLTNPGGPDIMETASTGFPSSWFIPSDQI</sequence>
<evidence type="ECO:0000313" key="2">
    <source>
        <dbReference type="EMBL" id="OYX56362.1"/>
    </source>
</evidence>